<dbReference type="EC" id="2.3.1.292" evidence="16"/>
<gene>
    <name evidence="24" type="ORF">VF08_09590</name>
</gene>
<evidence type="ECO:0000259" key="22">
    <source>
        <dbReference type="PROSITE" id="PS50075"/>
    </source>
</evidence>
<dbReference type="InterPro" id="IPR006162">
    <property type="entry name" value="Ppantetheine_attach_site"/>
</dbReference>
<evidence type="ECO:0000256" key="8">
    <source>
        <dbReference type="ARBA" id="ARBA00023002"/>
    </source>
</evidence>
<dbReference type="SMART" id="SM00827">
    <property type="entry name" value="PKS_AT"/>
    <property type="match status" value="1"/>
</dbReference>
<keyword evidence="7" id="KW-0521">NADP</keyword>
<sequence length="1441" mass="160773">MNDFQEFDNCDDSDEIAIIGITGRFPGANNVDKFWENLRDGVESISRFTDEELLAAGVDAALLSDANYVKAGSIMEGIELFDAAFFGYTPREAEITDPQHRIFLESAWEALESAGYDSEFYQGKIGVFAGVTNSNYLFTNLASNKELIESVDALNIFIGNEKDNLSTQTSYKLNLTGPSINVQNNCSTSLIAVHLACQSLLNGESDIALAGGVSIAKLPQKSGYYYQEGVLHSPDGHCRTFDANAKGTVFGDGLGIVVLKRLEDAIADGDLIHAVIKGSAINNDGSLKVGFTAPSVRGQREVIAEALALAGVEADTISYVEAHGTATPLGDPIEIKALTQAFNATTNGKNFCAIGSVKTNIGHLDTAAGVTGLIKTVLALKHQQIPPSLHFEKANPEIDFANSPFYVNTKLSEWQTKGFPRRAGVSSFGVGGTNAHVILEEAPVIEESSASRPWQLILLSAKTSTALETATANLAAHLQQNPDINLADVAYTLKVGRRVFEHRRMVVCQDLDDAVKLLQNHNQERVFDYHLQPTRCPVTFVFSAEKSQNYNIIKELYEVEATYRKHVDNCAEILQSYIGFNIRDLLFHNSDKVAAANLNELALFVIEYSLAELFMSWGILPEAMIGEGIGEYVAGAIAGVFSLEDALKILANKGTQVKLNPPRIRFISNVTNSWITDAQATNLNYWNQILQQNLKLSDSISQLLEQFEGVFLEVGFRQNFSKLTKKHVLTALPENQQSAVSFLLQTLGKLWLFGVNINWSEFYSQEQRHRLPLPTYPFERQRYWIDAKKPEPDNNNNLVSLVKKTDIADWFYIPYWKPSLPPVKLDSQELVTKNCILVFLDECGLGLNLVKQLEKQKQDVVTVQLGDSFTKIGNFEYTINPENHYDYDILFEELIKQHKLPKKILHLWNVTPVVEQELELIQIKGFYSLLFIAQALGKQESSNDFEIIVISNNLQSVTVSESLSPEKATLLGPVKVISQEYANISCRSIDVLFPLKNNWQEEKLIENILAELTVEKPEKLIAYRGLNRWVQSFEPVRFEKIKTEKSRLKERGVYLITGGLGGIGLVLAEYLARTLQAKLLLVGRSTLPNKNEWTQWLSTHDETDSISSKIRKVQELEKLGAEVLTIAADVSSIEQMQSAIAQAQQQFGELNGVIHAAGIPGGGAIQRKTPEEAEKILAPKVKGTIVIDKIIQNIELDFFILVSSNSSIVAEFGQVDYCAANAFLDAYAHCNAAKQNRLITSINWDTWQEVGMAVNTQLPERLQELRRENLQQGILPHEGVDVFQRILDNTIPQVVISTSDLLEVFKHYNSENKTSGLDFLETVNSAKLKYPRPQLSNDYVAPRNQNEQKLVDIWQEVIGIEKIGIYDNFFELGGDSLIGIQLTNILNKQFNANLSVAKLYECPNINSMAKTFNPIEESDKNSFEQRLNRGQRRRQIKMQTH</sequence>
<dbReference type="PANTHER" id="PTHR43775:SF51">
    <property type="entry name" value="INACTIVE PHENOLPHTHIOCEROL SYNTHESIS POLYKETIDE SYNTHASE TYPE I PKS1-RELATED"/>
    <property type="match status" value="1"/>
</dbReference>
<dbReference type="GO" id="GO:0016491">
    <property type="term" value="F:oxidoreductase activity"/>
    <property type="evidence" value="ECO:0007669"/>
    <property type="project" value="UniProtKB-KW"/>
</dbReference>
<dbReference type="Gene3D" id="3.40.50.720">
    <property type="entry name" value="NAD(P)-binding Rossmann-like Domain"/>
    <property type="match status" value="1"/>
</dbReference>
<dbReference type="InterPro" id="IPR057326">
    <property type="entry name" value="KR_dom"/>
</dbReference>
<dbReference type="InterPro" id="IPR013968">
    <property type="entry name" value="PKS_KR"/>
</dbReference>
<keyword evidence="5" id="KW-0808">Transferase</keyword>
<evidence type="ECO:0000256" key="15">
    <source>
        <dbReference type="ARBA" id="ARBA00058455"/>
    </source>
</evidence>
<reference evidence="24 25" key="1">
    <citation type="submission" date="2015-02" db="EMBL/GenBank/DDBJ databases">
        <title>Nostoc linckia genome annotation.</title>
        <authorList>
            <person name="Zhou Z."/>
        </authorList>
    </citation>
    <scope>NUCLEOTIDE SEQUENCE [LARGE SCALE GENOMIC DNA]</scope>
    <source>
        <strain evidence="25">z8</strain>
    </source>
</reference>
<comment type="catalytic activity">
    <reaction evidence="13">
        <text>docosanoyl-[(phenol)carboxyphthiodiolenone synthase] + 2 (S)-methylmalonyl-CoA + 3 malonyl-CoA + 5 NADPH + 10 H(+) = C34-carboxyphthiodiolenone-[(phenol)carboxyphthiodiolenone synthase] + 5 CO2 + 5 NADP(+) + 5 CoA + 2 H2O</text>
        <dbReference type="Rhea" id="RHEA:57752"/>
        <dbReference type="Rhea" id="RHEA-COMP:14987"/>
        <dbReference type="Rhea" id="RHEA-COMP:14988"/>
        <dbReference type="ChEBI" id="CHEBI:15377"/>
        <dbReference type="ChEBI" id="CHEBI:15378"/>
        <dbReference type="ChEBI" id="CHEBI:16526"/>
        <dbReference type="ChEBI" id="CHEBI:57287"/>
        <dbReference type="ChEBI" id="CHEBI:57327"/>
        <dbReference type="ChEBI" id="CHEBI:57384"/>
        <dbReference type="ChEBI" id="CHEBI:57783"/>
        <dbReference type="ChEBI" id="CHEBI:58349"/>
        <dbReference type="ChEBI" id="CHEBI:142237"/>
        <dbReference type="ChEBI" id="CHEBI:142238"/>
        <dbReference type="EC" id="2.3.1.292"/>
    </reaction>
</comment>
<dbReference type="InterPro" id="IPR016039">
    <property type="entry name" value="Thiolase-like"/>
</dbReference>
<feature type="domain" description="Ketosynthase family 3 (KS3)" evidence="23">
    <location>
        <begin position="13"/>
        <end position="441"/>
    </location>
</feature>
<dbReference type="InterPro" id="IPR020841">
    <property type="entry name" value="PKS_Beta-ketoAc_synthase_dom"/>
</dbReference>
<dbReference type="PANTHER" id="PTHR43775">
    <property type="entry name" value="FATTY ACID SYNTHASE"/>
    <property type="match status" value="1"/>
</dbReference>
<evidence type="ECO:0000256" key="12">
    <source>
        <dbReference type="ARBA" id="ARBA00051971"/>
    </source>
</evidence>
<dbReference type="PROSITE" id="PS50075">
    <property type="entry name" value="CARRIER"/>
    <property type="match status" value="1"/>
</dbReference>
<comment type="caution">
    <text evidence="24">The sequence shown here is derived from an EMBL/GenBank/DDBJ whole genome shotgun (WGS) entry which is preliminary data.</text>
</comment>
<comment type="catalytic activity">
    <reaction evidence="14">
        <text>icosanoyl-[(phenol)carboxyphthiodiolenone synthase] + 2 (S)-methylmalonyl-CoA + 3 malonyl-CoA + 5 NADPH + 10 H(+) = C32-carboxyphthiodiolenone-[(phenol)carboxyphthiodiolenone synthase] + 5 CO2 + 5 NADP(+) + 5 CoA + 2 H2O</text>
        <dbReference type="Rhea" id="RHEA:57748"/>
        <dbReference type="Rhea" id="RHEA-COMP:14985"/>
        <dbReference type="Rhea" id="RHEA-COMP:14986"/>
        <dbReference type="ChEBI" id="CHEBI:15377"/>
        <dbReference type="ChEBI" id="CHEBI:15378"/>
        <dbReference type="ChEBI" id="CHEBI:16526"/>
        <dbReference type="ChEBI" id="CHEBI:57287"/>
        <dbReference type="ChEBI" id="CHEBI:57327"/>
        <dbReference type="ChEBI" id="CHEBI:57384"/>
        <dbReference type="ChEBI" id="CHEBI:57783"/>
        <dbReference type="ChEBI" id="CHEBI:58349"/>
        <dbReference type="ChEBI" id="CHEBI:87848"/>
        <dbReference type="ChEBI" id="CHEBI:142236"/>
        <dbReference type="EC" id="2.3.1.292"/>
    </reaction>
</comment>
<dbReference type="PROSITE" id="PS52004">
    <property type="entry name" value="KS3_2"/>
    <property type="match status" value="1"/>
</dbReference>
<dbReference type="Pfam" id="PF08659">
    <property type="entry name" value="KR"/>
    <property type="match status" value="1"/>
</dbReference>
<dbReference type="InterPro" id="IPR014043">
    <property type="entry name" value="Acyl_transferase_dom"/>
</dbReference>
<evidence type="ECO:0000256" key="17">
    <source>
        <dbReference type="ARBA" id="ARBA00073623"/>
    </source>
</evidence>
<dbReference type="PROSITE" id="PS00012">
    <property type="entry name" value="PHOSPHOPANTETHEINE"/>
    <property type="match status" value="1"/>
</dbReference>
<dbReference type="GeneID" id="57094048"/>
<evidence type="ECO:0000256" key="6">
    <source>
        <dbReference type="ARBA" id="ARBA00022832"/>
    </source>
</evidence>
<protein>
    <recommendedName>
        <fullName evidence="17">Phenolphthiocerol/phthiocerol polyketide synthase subunit E</fullName>
        <ecNumber evidence="16">2.3.1.292</ecNumber>
    </recommendedName>
    <alternativeName>
        <fullName evidence="19">(Phenol)carboxyphthiodiolenone synthase subunit E</fullName>
    </alternativeName>
    <alternativeName>
        <fullName evidence="20">Beta-ketoacyl-acyl-carrier-protein synthase I</fullName>
    </alternativeName>
    <alternativeName>
        <fullName evidence="18">Phthiocerol synthesis polyketide synthase type I PpsE</fullName>
    </alternativeName>
</protein>
<evidence type="ECO:0000256" key="3">
    <source>
        <dbReference type="ARBA" id="ARBA00022450"/>
    </source>
</evidence>
<keyword evidence="4" id="KW-0597">Phosphoprotein</keyword>
<keyword evidence="9" id="KW-0443">Lipid metabolism</keyword>
<dbReference type="InterPro" id="IPR049490">
    <property type="entry name" value="C883_1060-like_KR_N"/>
</dbReference>
<keyword evidence="8" id="KW-0560">Oxidoreductase</keyword>
<dbReference type="Pfam" id="PF00550">
    <property type="entry name" value="PP-binding"/>
    <property type="match status" value="1"/>
</dbReference>
<dbReference type="Proteomes" id="UP000222310">
    <property type="component" value="Unassembled WGS sequence"/>
</dbReference>
<comment type="catalytic activity">
    <reaction evidence="11">
        <text>17-(4-hydroxyphenyl)heptadecanoyl-[(phenol)carboxyphthiodiolenone synthase] + 2 (S)-methylmalonyl-CoA + 3 malonyl-CoA + 5 NADPH + 10 H(+) = C35-(phenol)carboxyphthiodiolenone-[(phenol)carboxyphthiodiolenone synthase] + 5 CO2 + 5 NADP(+) + 5 CoA + 2 H2O</text>
        <dbReference type="Rhea" id="RHEA:57756"/>
        <dbReference type="Rhea" id="RHEA-COMP:14272"/>
        <dbReference type="Rhea" id="RHEA-COMP:14989"/>
        <dbReference type="ChEBI" id="CHEBI:15377"/>
        <dbReference type="ChEBI" id="CHEBI:15378"/>
        <dbReference type="ChEBI" id="CHEBI:16526"/>
        <dbReference type="ChEBI" id="CHEBI:57287"/>
        <dbReference type="ChEBI" id="CHEBI:57327"/>
        <dbReference type="ChEBI" id="CHEBI:57384"/>
        <dbReference type="ChEBI" id="CHEBI:57783"/>
        <dbReference type="ChEBI" id="CHEBI:58349"/>
        <dbReference type="ChEBI" id="CHEBI:133300"/>
        <dbReference type="ChEBI" id="CHEBI:142259"/>
        <dbReference type="EC" id="2.3.1.292"/>
    </reaction>
</comment>
<name>A0A9Q6EM89_NOSLI</name>
<dbReference type="Pfam" id="PF22621">
    <property type="entry name" value="CurL-like_PKS_C"/>
    <property type="match status" value="1"/>
</dbReference>
<evidence type="ECO:0000256" key="21">
    <source>
        <dbReference type="SAM" id="MobiDB-lite"/>
    </source>
</evidence>
<dbReference type="SUPFAM" id="SSF52151">
    <property type="entry name" value="FabD/lysophospholipase-like"/>
    <property type="match status" value="1"/>
</dbReference>
<comment type="cofactor">
    <cofactor evidence="2">
        <name>pantetheine 4'-phosphate</name>
        <dbReference type="ChEBI" id="CHEBI:47942"/>
    </cofactor>
</comment>
<evidence type="ECO:0000256" key="2">
    <source>
        <dbReference type="ARBA" id="ARBA00001957"/>
    </source>
</evidence>
<keyword evidence="6" id="KW-0276">Fatty acid metabolism</keyword>
<evidence type="ECO:0000256" key="9">
    <source>
        <dbReference type="ARBA" id="ARBA00023098"/>
    </source>
</evidence>
<evidence type="ECO:0000256" key="16">
    <source>
        <dbReference type="ARBA" id="ARBA00066974"/>
    </source>
</evidence>
<keyword evidence="3" id="KW-0596">Phosphopantetheine</keyword>
<dbReference type="SUPFAM" id="SSF53901">
    <property type="entry name" value="Thiolase-like"/>
    <property type="match status" value="1"/>
</dbReference>
<comment type="cofactor">
    <cofactor evidence="1">
        <name>NADP(+)</name>
        <dbReference type="ChEBI" id="CHEBI:58349"/>
    </cofactor>
</comment>
<dbReference type="Gene3D" id="3.30.70.3290">
    <property type="match status" value="2"/>
</dbReference>
<dbReference type="Gene3D" id="3.40.366.10">
    <property type="entry name" value="Malonyl-Coenzyme A Acyl Carrier Protein, domain 2"/>
    <property type="match status" value="2"/>
</dbReference>
<dbReference type="GO" id="GO:0034081">
    <property type="term" value="C:polyketide synthase complex"/>
    <property type="evidence" value="ECO:0007669"/>
    <property type="project" value="UniProtKB-ARBA"/>
</dbReference>
<dbReference type="Gene3D" id="3.40.47.10">
    <property type="match status" value="1"/>
</dbReference>
<comment type="function">
    <text evidence="15">Part of the PpsABCDE complex involved in the biosynthesis of the lipid core common to phthiocerols and phenolphthiocerols by successive additions of malonyl-CoA or methylmalonyl-CoA extender units. PpsA can accept as substrate the activated forms of either icosanoyl (C20), docosanoyl (C22) or lignoceroyl (C24) groups from FadD26, or a (4-hydroxyphenyl)-C17 or (4-hydroxyphenyl)-C19 fatty acyl from FadD29. PpsA initiates the biosynthesis and extends its substrate using a malonyl-CoA extender unit. The PpsB and PpsC proteins add the second and third malonyl-CoA extender units. PpsD adds an (R)-methylmalonyl unit and PpsE adds a second (R)-methylmalonyl unit. The incorporation of the methylmalonyl units results in formation of two branched methyl groups in the elongated product.</text>
</comment>
<proteinExistence type="predicted"/>
<dbReference type="FunFam" id="1.10.1200.10:FF:000005">
    <property type="entry name" value="Nonribosomal peptide synthetase 1"/>
    <property type="match status" value="1"/>
</dbReference>
<dbReference type="GO" id="GO:0006633">
    <property type="term" value="P:fatty acid biosynthetic process"/>
    <property type="evidence" value="ECO:0007669"/>
    <property type="project" value="TreeGrafter"/>
</dbReference>
<evidence type="ECO:0000313" key="24">
    <source>
        <dbReference type="EMBL" id="PHK04912.1"/>
    </source>
</evidence>
<feature type="region of interest" description="Disordered" evidence="21">
    <location>
        <begin position="1419"/>
        <end position="1441"/>
    </location>
</feature>
<dbReference type="SMART" id="SM00825">
    <property type="entry name" value="PKS_KS"/>
    <property type="match status" value="1"/>
</dbReference>
<evidence type="ECO:0000259" key="23">
    <source>
        <dbReference type="PROSITE" id="PS52004"/>
    </source>
</evidence>
<dbReference type="SUPFAM" id="SSF51735">
    <property type="entry name" value="NAD(P)-binding Rossmann-fold domains"/>
    <property type="match status" value="2"/>
</dbReference>
<organism evidence="24 25">
    <name type="scientific">Nostoc linckia z8</name>
    <dbReference type="NCBI Taxonomy" id="1628746"/>
    <lineage>
        <taxon>Bacteria</taxon>
        <taxon>Bacillati</taxon>
        <taxon>Cyanobacteriota</taxon>
        <taxon>Cyanophyceae</taxon>
        <taxon>Nostocales</taxon>
        <taxon>Nostocaceae</taxon>
        <taxon>Nostoc</taxon>
    </lineage>
</organism>
<evidence type="ECO:0000256" key="11">
    <source>
        <dbReference type="ARBA" id="ARBA00050973"/>
    </source>
</evidence>
<dbReference type="SMART" id="SM00822">
    <property type="entry name" value="PKS_KR"/>
    <property type="match status" value="1"/>
</dbReference>
<evidence type="ECO:0000256" key="10">
    <source>
        <dbReference type="ARBA" id="ARBA00023268"/>
    </source>
</evidence>
<dbReference type="InterPro" id="IPR036291">
    <property type="entry name" value="NAD(P)-bd_dom_sf"/>
</dbReference>
<dbReference type="Pfam" id="PF00109">
    <property type="entry name" value="ketoacyl-synt"/>
    <property type="match status" value="1"/>
</dbReference>
<evidence type="ECO:0000313" key="25">
    <source>
        <dbReference type="Proteomes" id="UP000222310"/>
    </source>
</evidence>
<dbReference type="GO" id="GO:0004312">
    <property type="term" value="F:fatty acid synthase activity"/>
    <property type="evidence" value="ECO:0007669"/>
    <property type="project" value="TreeGrafter"/>
</dbReference>
<dbReference type="CDD" id="cd00833">
    <property type="entry name" value="PKS"/>
    <property type="match status" value="1"/>
</dbReference>
<evidence type="ECO:0000256" key="14">
    <source>
        <dbReference type="ARBA" id="ARBA00052745"/>
    </source>
</evidence>
<dbReference type="InterPro" id="IPR014031">
    <property type="entry name" value="Ketoacyl_synth_C"/>
</dbReference>
<dbReference type="SMART" id="SM01294">
    <property type="entry name" value="PKS_PP_betabranch"/>
    <property type="match status" value="1"/>
</dbReference>
<dbReference type="Pfam" id="PF02801">
    <property type="entry name" value="Ketoacyl-synt_C"/>
    <property type="match status" value="1"/>
</dbReference>
<dbReference type="RefSeq" id="WP_099066305.1">
    <property type="nucleotide sequence ID" value="NZ_LAHD01000020.1"/>
</dbReference>
<dbReference type="Gene3D" id="1.10.1200.10">
    <property type="entry name" value="ACP-like"/>
    <property type="match status" value="1"/>
</dbReference>
<dbReference type="Pfam" id="PF00698">
    <property type="entry name" value="Acyl_transf_1"/>
    <property type="match status" value="1"/>
</dbReference>
<dbReference type="InterPro" id="IPR016035">
    <property type="entry name" value="Acyl_Trfase/lysoPLipase"/>
</dbReference>
<evidence type="ECO:0000256" key="5">
    <source>
        <dbReference type="ARBA" id="ARBA00022679"/>
    </source>
</evidence>
<evidence type="ECO:0000256" key="13">
    <source>
        <dbReference type="ARBA" id="ARBA00052119"/>
    </source>
</evidence>
<dbReference type="CDD" id="cd08953">
    <property type="entry name" value="KR_2_SDR_x"/>
    <property type="match status" value="1"/>
</dbReference>
<dbReference type="SUPFAM" id="SSF47336">
    <property type="entry name" value="ACP-like"/>
    <property type="match status" value="1"/>
</dbReference>
<accession>A0A9Q6EM89</accession>
<dbReference type="InterPro" id="IPR050091">
    <property type="entry name" value="PKS_NRPS_Biosynth_Enz"/>
</dbReference>
<evidence type="ECO:0000256" key="4">
    <source>
        <dbReference type="ARBA" id="ARBA00022553"/>
    </source>
</evidence>
<dbReference type="EMBL" id="LAHD01000020">
    <property type="protein sequence ID" value="PHK04912.1"/>
    <property type="molecule type" value="Genomic_DNA"/>
</dbReference>
<dbReference type="InterPro" id="IPR001227">
    <property type="entry name" value="Ac_transferase_dom_sf"/>
</dbReference>
<comment type="catalytic activity">
    <reaction evidence="12">
        <text>19-(4-hydroxyphenyl)nonadecanoyl-[(phenol)carboxyphthiodiolenone synthase] + 2 (S)-methylmalonyl-CoA + 3 malonyl-CoA + 5 NADPH + 10 H(+) = C37-(phenol)carboxyphthiodiolenone-[(phenol)carboxyphthiodiolenone synthase] + 5 CO2 + 5 NADP(+) + 5 CoA + 2 H2O</text>
        <dbReference type="Rhea" id="RHEA:57760"/>
        <dbReference type="Rhea" id="RHEA-COMP:14273"/>
        <dbReference type="Rhea" id="RHEA-COMP:14990"/>
        <dbReference type="ChEBI" id="CHEBI:15377"/>
        <dbReference type="ChEBI" id="CHEBI:15378"/>
        <dbReference type="ChEBI" id="CHEBI:16526"/>
        <dbReference type="ChEBI" id="CHEBI:57287"/>
        <dbReference type="ChEBI" id="CHEBI:57327"/>
        <dbReference type="ChEBI" id="CHEBI:57384"/>
        <dbReference type="ChEBI" id="CHEBI:57783"/>
        <dbReference type="ChEBI" id="CHEBI:58349"/>
        <dbReference type="ChEBI" id="CHEBI:133301"/>
        <dbReference type="ChEBI" id="CHEBI:142260"/>
        <dbReference type="EC" id="2.3.1.292"/>
    </reaction>
</comment>
<evidence type="ECO:0000256" key="1">
    <source>
        <dbReference type="ARBA" id="ARBA00001937"/>
    </source>
</evidence>
<feature type="domain" description="Carrier" evidence="22">
    <location>
        <begin position="1341"/>
        <end position="1416"/>
    </location>
</feature>
<feature type="compositionally biased region" description="Basic residues" evidence="21">
    <location>
        <begin position="1429"/>
        <end position="1441"/>
    </location>
</feature>
<dbReference type="Pfam" id="PF21394">
    <property type="entry name" value="Beta-ketacyl_N"/>
    <property type="match status" value="1"/>
</dbReference>
<evidence type="ECO:0000256" key="18">
    <source>
        <dbReference type="ARBA" id="ARBA00075053"/>
    </source>
</evidence>
<evidence type="ECO:0000256" key="20">
    <source>
        <dbReference type="ARBA" id="ARBA00084020"/>
    </source>
</evidence>
<evidence type="ECO:0000256" key="19">
    <source>
        <dbReference type="ARBA" id="ARBA00078169"/>
    </source>
</evidence>
<dbReference type="InterPro" id="IPR014030">
    <property type="entry name" value="Ketoacyl_synth_N"/>
</dbReference>
<dbReference type="FunFam" id="3.40.47.10:FF:000042">
    <property type="entry name" value="Polyketide synthase Pks13"/>
    <property type="match status" value="1"/>
</dbReference>
<dbReference type="InterPro" id="IPR036736">
    <property type="entry name" value="ACP-like_sf"/>
</dbReference>
<keyword evidence="10" id="KW-0511">Multifunctional enzyme</keyword>
<evidence type="ECO:0000256" key="7">
    <source>
        <dbReference type="ARBA" id="ARBA00022857"/>
    </source>
</evidence>
<dbReference type="InterPro" id="IPR009081">
    <property type="entry name" value="PP-bd_ACP"/>
</dbReference>